<keyword evidence="2" id="KW-0175">Coiled coil</keyword>
<gene>
    <name evidence="4 5 6 7" type="primary">LOC106067129</name>
</gene>
<dbReference type="PANTHER" id="PTHR32289:SF1">
    <property type="entry name" value="PROTEIN FAM167A-LIKE"/>
    <property type="match status" value="1"/>
</dbReference>
<dbReference type="InterPro" id="IPR024280">
    <property type="entry name" value="FAM167"/>
</dbReference>
<dbReference type="RefSeq" id="XP_055870904.1">
    <property type="nucleotide sequence ID" value="XM_056014929.1"/>
</dbReference>
<evidence type="ECO:0000313" key="7">
    <source>
        <dbReference type="RefSeq" id="XP_055870907.1"/>
    </source>
</evidence>
<dbReference type="InterPro" id="IPR051771">
    <property type="entry name" value="FAM167_domain"/>
</dbReference>
<dbReference type="GeneID" id="106067129"/>
<dbReference type="Proteomes" id="UP001165740">
    <property type="component" value="Chromosome 17"/>
</dbReference>
<dbReference type="Pfam" id="PF11652">
    <property type="entry name" value="FAM167"/>
    <property type="match status" value="1"/>
</dbReference>
<evidence type="ECO:0000313" key="4">
    <source>
        <dbReference type="RefSeq" id="XP_055870904.1"/>
    </source>
</evidence>
<comment type="similarity">
    <text evidence="1">Belongs to the FAM167 (SEC) family.</text>
</comment>
<feature type="coiled-coil region" evidence="2">
    <location>
        <begin position="400"/>
        <end position="467"/>
    </location>
</feature>
<evidence type="ECO:0000313" key="3">
    <source>
        <dbReference type="Proteomes" id="UP001165740"/>
    </source>
</evidence>
<proteinExistence type="inferred from homology"/>
<evidence type="ECO:0000313" key="6">
    <source>
        <dbReference type="RefSeq" id="XP_055870906.1"/>
    </source>
</evidence>
<evidence type="ECO:0000256" key="1">
    <source>
        <dbReference type="ARBA" id="ARBA00005489"/>
    </source>
</evidence>
<organism evidence="3 4">
    <name type="scientific">Biomphalaria glabrata</name>
    <name type="common">Bloodfluke planorb</name>
    <name type="synonym">Freshwater snail</name>
    <dbReference type="NCBI Taxonomy" id="6526"/>
    <lineage>
        <taxon>Eukaryota</taxon>
        <taxon>Metazoa</taxon>
        <taxon>Spiralia</taxon>
        <taxon>Lophotrochozoa</taxon>
        <taxon>Mollusca</taxon>
        <taxon>Gastropoda</taxon>
        <taxon>Heterobranchia</taxon>
        <taxon>Euthyneura</taxon>
        <taxon>Panpulmonata</taxon>
        <taxon>Hygrophila</taxon>
        <taxon>Lymnaeoidea</taxon>
        <taxon>Planorbidae</taxon>
        <taxon>Biomphalaria</taxon>
    </lineage>
</organism>
<protein>
    <submittedName>
        <fullName evidence="4 5">Uncharacterized protein LOC106067129</fullName>
    </submittedName>
</protein>
<dbReference type="RefSeq" id="XP_055870905.1">
    <property type="nucleotide sequence ID" value="XM_056014930.1"/>
</dbReference>
<keyword evidence="3" id="KW-1185">Reference proteome</keyword>
<dbReference type="RefSeq" id="XP_055870907.1">
    <property type="nucleotide sequence ID" value="XM_056014932.1"/>
</dbReference>
<evidence type="ECO:0000256" key="2">
    <source>
        <dbReference type="SAM" id="Coils"/>
    </source>
</evidence>
<sequence length="499" mass="57205">MKEESENNASVSRPPRKMAVAPLQHPVFALSGRNINIEEQTDMLQKSSCDEIDEYSNEISTPLPVRVKVLSDLVSDENEVFCEKEKNQYKNKNNGAVFTEIHESCSTKLGRGLVRSATYRDKSCTLNYDESNKECQNKSSEVLDKDLFAWREKVKGCVSFPSLPNKFRPLHRSVGSCSGRFREENAVWSEMDHCTGKENVKFYLPEQKPDYLINPNRVVTTYPGRTTLHYRSSLKLENVVRNNLLQDRSSRRMVDSDECLKSSRRMVDSDECLKSSSLQQEVSPFHQELSKESCHGVGDVNHVSQPFFKQNSEPPENVSELNYFSETKSPLQSNKSTTCSSDLSDYHILKDIITHLRLPTRRASTMAWKAKYVDKSPGNGWLLSSSDPCSDDGPLTPERKNNIQKSLEILKLELMSLQRQDQELANQFLTIRQTLNNLRWHAQCHSHEQLLEEVEDDIEDLRDLSRVVDTPADLFSSTSFLRHFGLTRMNITTRRFSTC</sequence>
<evidence type="ECO:0000313" key="5">
    <source>
        <dbReference type="RefSeq" id="XP_055870905.1"/>
    </source>
</evidence>
<dbReference type="RefSeq" id="XP_055870906.1">
    <property type="nucleotide sequence ID" value="XM_056014931.1"/>
</dbReference>
<dbReference type="PANTHER" id="PTHR32289">
    <property type="entry name" value="PROTEIN FAM167A"/>
    <property type="match status" value="1"/>
</dbReference>
<accession>A0A9W2Z7J5</accession>
<reference evidence="4 5" key="1">
    <citation type="submission" date="2025-04" db="UniProtKB">
        <authorList>
            <consortium name="RefSeq"/>
        </authorList>
    </citation>
    <scope>IDENTIFICATION</scope>
</reference>
<dbReference type="OrthoDB" id="5965452at2759"/>
<name>A0A9W2Z7J5_BIOGL</name>
<dbReference type="AlphaFoldDB" id="A0A9W2Z7J5"/>